<feature type="transmembrane region" description="Helical" evidence="1">
    <location>
        <begin position="21"/>
        <end position="42"/>
    </location>
</feature>
<dbReference type="EMBL" id="BAOS01000017">
    <property type="protein sequence ID" value="GAX61083.1"/>
    <property type="molecule type" value="Genomic_DNA"/>
</dbReference>
<keyword evidence="1" id="KW-0472">Membrane</keyword>
<dbReference type="InterPro" id="IPR012902">
    <property type="entry name" value="N_methyl_site"/>
</dbReference>
<protein>
    <submittedName>
        <fullName evidence="2">Uncharacterized protein</fullName>
    </submittedName>
</protein>
<name>A0A286TYV3_9BACT</name>
<keyword evidence="3" id="KW-1185">Reference proteome</keyword>
<organism evidence="2 3">
    <name type="scientific">Candidatus Scalindua japonica</name>
    <dbReference type="NCBI Taxonomy" id="1284222"/>
    <lineage>
        <taxon>Bacteria</taxon>
        <taxon>Pseudomonadati</taxon>
        <taxon>Planctomycetota</taxon>
        <taxon>Candidatus Brocadiia</taxon>
        <taxon>Candidatus Brocadiales</taxon>
        <taxon>Candidatus Scalinduaceae</taxon>
        <taxon>Candidatus Scalindua</taxon>
    </lineage>
</organism>
<gene>
    <name evidence="2" type="ORF">SCALIN_C17_0117</name>
</gene>
<dbReference type="Proteomes" id="UP000218542">
    <property type="component" value="Unassembled WGS sequence"/>
</dbReference>
<dbReference type="Pfam" id="PF07963">
    <property type="entry name" value="N_methyl"/>
    <property type="match status" value="1"/>
</dbReference>
<dbReference type="RefSeq" id="WP_162532260.1">
    <property type="nucleotide sequence ID" value="NZ_BAOS01000017.1"/>
</dbReference>
<proteinExistence type="predicted"/>
<reference evidence="3" key="1">
    <citation type="journal article" date="2017" name="Environ. Microbiol. Rep.">
        <title>Genetic Diversity of Marine Anaerobic Ammonium-Oxidizing Bacteria as Revealed by Genomic and Proteomic Analyses of 'Candidatus Scalindua japonica'.</title>
        <authorList>
            <person name="Oshiki M."/>
            <person name="Mizuto K."/>
            <person name="Kimura Z."/>
            <person name="Kindaichi T."/>
            <person name="Satoh H."/>
            <person name="Okabe S."/>
        </authorList>
    </citation>
    <scope>NUCLEOTIDE SEQUENCE [LARGE SCALE GENOMIC DNA]</scope>
    <source>
        <strain evidence="3">husup-a2</strain>
    </source>
</reference>
<accession>A0A286TYV3</accession>
<comment type="caution">
    <text evidence="2">The sequence shown here is derived from an EMBL/GenBank/DDBJ whole genome shotgun (WGS) entry which is preliminary data.</text>
</comment>
<keyword evidence="1" id="KW-0812">Transmembrane</keyword>
<sequence length="180" mass="19876">MQINRKHKCQHTQDGEAGFTLMEMIIVVVIASILGTFVFGVLTKSLSAQIAMQKKKERNDDAIMVMEKISREVKEAKTINNTATNQLIFEKNVTSSLDGNLFVKFIRNTSTNELRRQSSTTYGGLPGNDTSGDVIAEHVTTFIADAVPQYGSSVDAIIIDLVLDGGSNWNTKIYPRNYGL</sequence>
<dbReference type="NCBIfam" id="TIGR02532">
    <property type="entry name" value="IV_pilin_GFxxxE"/>
    <property type="match status" value="1"/>
</dbReference>
<evidence type="ECO:0000256" key="1">
    <source>
        <dbReference type="SAM" id="Phobius"/>
    </source>
</evidence>
<evidence type="ECO:0000313" key="2">
    <source>
        <dbReference type="EMBL" id="GAX61083.1"/>
    </source>
</evidence>
<evidence type="ECO:0000313" key="3">
    <source>
        <dbReference type="Proteomes" id="UP000218542"/>
    </source>
</evidence>
<keyword evidence="1" id="KW-1133">Transmembrane helix</keyword>
<dbReference type="AlphaFoldDB" id="A0A286TYV3"/>